<feature type="domain" description="Alanine racemase C-terminal" evidence="11">
    <location>
        <begin position="693"/>
        <end position="817"/>
    </location>
</feature>
<dbReference type="Gene3D" id="3.20.20.10">
    <property type="entry name" value="Alanine racemase"/>
    <property type="match status" value="1"/>
</dbReference>
<evidence type="ECO:0000256" key="8">
    <source>
        <dbReference type="HAMAP-Rule" id="MF_01201"/>
    </source>
</evidence>
<dbReference type="Pfam" id="PF00842">
    <property type="entry name" value="Ala_racemase_C"/>
    <property type="match status" value="1"/>
</dbReference>
<evidence type="ECO:0000256" key="1">
    <source>
        <dbReference type="ARBA" id="ARBA00000316"/>
    </source>
</evidence>
<feature type="binding site" evidence="8 10">
    <location>
        <position position="763"/>
    </location>
    <ligand>
        <name>substrate</name>
    </ligand>
</feature>
<dbReference type="InterPro" id="IPR051046">
    <property type="entry name" value="MurCDEF_CellWall_CoF430Synth"/>
</dbReference>
<dbReference type="Proteomes" id="UP000198850">
    <property type="component" value="Unassembled WGS sequence"/>
</dbReference>
<dbReference type="SUPFAM" id="SSF50621">
    <property type="entry name" value="Alanine racemase C-terminal domain-like"/>
    <property type="match status" value="1"/>
</dbReference>
<evidence type="ECO:0000256" key="10">
    <source>
        <dbReference type="PIRSR" id="PIRSR600821-52"/>
    </source>
</evidence>
<dbReference type="RefSeq" id="WP_090556169.1">
    <property type="nucleotide sequence ID" value="NZ_FNRA01000004.1"/>
</dbReference>
<evidence type="ECO:0000313" key="13">
    <source>
        <dbReference type="Proteomes" id="UP000198850"/>
    </source>
</evidence>
<dbReference type="HAMAP" id="MF_01201">
    <property type="entry name" value="Ala_racemase"/>
    <property type="match status" value="1"/>
</dbReference>
<dbReference type="SMART" id="SM01005">
    <property type="entry name" value="Ala_racemase_C"/>
    <property type="match status" value="1"/>
</dbReference>
<dbReference type="InterPro" id="IPR035911">
    <property type="entry name" value="MurE/MurF_N"/>
</dbReference>
<dbReference type="AlphaFoldDB" id="A0A1H4CDS0"/>
<dbReference type="SUPFAM" id="SSF53244">
    <property type="entry name" value="MurD-like peptide ligases, peptide-binding domain"/>
    <property type="match status" value="1"/>
</dbReference>
<dbReference type="GO" id="GO:0005524">
    <property type="term" value="F:ATP binding"/>
    <property type="evidence" value="ECO:0007669"/>
    <property type="project" value="UniProtKB-KW"/>
</dbReference>
<dbReference type="Gene3D" id="3.90.190.20">
    <property type="entry name" value="Mur ligase, C-terminal domain"/>
    <property type="match status" value="1"/>
</dbReference>
<evidence type="ECO:0000256" key="9">
    <source>
        <dbReference type="PIRSR" id="PIRSR600821-50"/>
    </source>
</evidence>
<feature type="active site" description="Proton acceptor; specific for D-alanine" evidence="8">
    <location>
        <position position="489"/>
    </location>
</feature>
<dbReference type="EMBL" id="FNRA01000004">
    <property type="protein sequence ID" value="SEA58470.1"/>
    <property type="molecule type" value="Genomic_DNA"/>
</dbReference>
<organism evidence="12 13">
    <name type="scientific">Pedobacter hartonius</name>
    <dbReference type="NCBI Taxonomy" id="425514"/>
    <lineage>
        <taxon>Bacteria</taxon>
        <taxon>Pseudomonadati</taxon>
        <taxon>Bacteroidota</taxon>
        <taxon>Sphingobacteriia</taxon>
        <taxon>Sphingobacteriales</taxon>
        <taxon>Sphingobacteriaceae</taxon>
        <taxon>Pedobacter</taxon>
    </lineage>
</organism>
<evidence type="ECO:0000313" key="12">
    <source>
        <dbReference type="EMBL" id="SEA58470.1"/>
    </source>
</evidence>
<dbReference type="EC" id="5.1.1.1" evidence="8"/>
<accession>A0A1H4CDS0</accession>
<dbReference type="InterPro" id="IPR036565">
    <property type="entry name" value="Mur-like_cat_sf"/>
</dbReference>
<dbReference type="Pfam" id="PF08245">
    <property type="entry name" value="Mur_ligase_M"/>
    <property type="match status" value="1"/>
</dbReference>
<evidence type="ECO:0000256" key="6">
    <source>
        <dbReference type="ARBA" id="ARBA00022898"/>
    </source>
</evidence>
<protein>
    <recommendedName>
        <fullName evidence="8">Alanine racemase</fullName>
        <ecNumber evidence="8">5.1.1.1</ecNumber>
    </recommendedName>
</protein>
<dbReference type="GO" id="GO:0008784">
    <property type="term" value="F:alanine racemase activity"/>
    <property type="evidence" value="ECO:0007669"/>
    <property type="project" value="UniProtKB-UniRule"/>
</dbReference>
<dbReference type="GO" id="GO:0016881">
    <property type="term" value="F:acid-amino acid ligase activity"/>
    <property type="evidence" value="ECO:0007669"/>
    <property type="project" value="InterPro"/>
</dbReference>
<name>A0A1H4CDS0_9SPHI</name>
<dbReference type="SUPFAM" id="SSF53623">
    <property type="entry name" value="MurD-like peptide ligases, catalytic domain"/>
    <property type="match status" value="1"/>
</dbReference>
<dbReference type="PRINTS" id="PR00992">
    <property type="entry name" value="ALARACEMASE"/>
</dbReference>
<dbReference type="FunFam" id="3.20.20.10:FF:000002">
    <property type="entry name" value="Alanine racemase"/>
    <property type="match status" value="1"/>
</dbReference>
<keyword evidence="7 8" id="KW-0413">Isomerase</keyword>
<comment type="pathway">
    <text evidence="8">Amino-acid biosynthesis; D-alanine biosynthesis; D-alanine from L-alanine: step 1/1.</text>
</comment>
<keyword evidence="5" id="KW-0067">ATP-binding</keyword>
<evidence type="ECO:0000259" key="11">
    <source>
        <dbReference type="SMART" id="SM01005"/>
    </source>
</evidence>
<keyword evidence="3" id="KW-0436">Ligase</keyword>
<dbReference type="InterPro" id="IPR013221">
    <property type="entry name" value="Mur_ligase_cen"/>
</dbReference>
<dbReference type="Pfam" id="PF01168">
    <property type="entry name" value="Ala_racemase_N"/>
    <property type="match status" value="1"/>
</dbReference>
<reference evidence="12 13" key="1">
    <citation type="submission" date="2016-10" db="EMBL/GenBank/DDBJ databases">
        <authorList>
            <person name="de Groot N.N."/>
        </authorList>
    </citation>
    <scope>NUCLEOTIDE SEQUENCE [LARGE SCALE GENOMIC DNA]</scope>
    <source>
        <strain evidence="12 13">DSM 19033</strain>
    </source>
</reference>
<dbReference type="STRING" id="425514.SAMN05443550_10412"/>
<evidence type="ECO:0000256" key="5">
    <source>
        <dbReference type="ARBA" id="ARBA00022840"/>
    </source>
</evidence>
<feature type="binding site" evidence="8 10">
    <location>
        <position position="586"/>
    </location>
    <ligand>
        <name>substrate</name>
    </ligand>
</feature>
<dbReference type="NCBIfam" id="NF008897">
    <property type="entry name" value="PRK11930.1"/>
    <property type="match status" value="1"/>
</dbReference>
<evidence type="ECO:0000256" key="3">
    <source>
        <dbReference type="ARBA" id="ARBA00022598"/>
    </source>
</evidence>
<comment type="cofactor">
    <cofactor evidence="2 8 9">
        <name>pyridoxal 5'-phosphate</name>
        <dbReference type="ChEBI" id="CHEBI:597326"/>
    </cofactor>
</comment>
<keyword evidence="4" id="KW-0547">Nucleotide-binding</keyword>
<dbReference type="Gene3D" id="3.40.1390.10">
    <property type="entry name" value="MurE/MurF, N-terminal domain"/>
    <property type="match status" value="1"/>
</dbReference>
<evidence type="ECO:0000256" key="2">
    <source>
        <dbReference type="ARBA" id="ARBA00001933"/>
    </source>
</evidence>
<dbReference type="OrthoDB" id="9801978at2"/>
<dbReference type="SUPFAM" id="SSF63418">
    <property type="entry name" value="MurE/MurF N-terminal domain"/>
    <property type="match status" value="1"/>
</dbReference>
<dbReference type="CDD" id="cd00430">
    <property type="entry name" value="PLPDE_III_AR"/>
    <property type="match status" value="1"/>
</dbReference>
<feature type="modified residue" description="N6-(pyridoxal phosphate)lysine" evidence="8 9">
    <location>
        <position position="489"/>
    </location>
</feature>
<dbReference type="GO" id="GO:0030170">
    <property type="term" value="F:pyridoxal phosphate binding"/>
    <property type="evidence" value="ECO:0007669"/>
    <property type="project" value="UniProtKB-UniRule"/>
</dbReference>
<dbReference type="Gene3D" id="3.40.1190.10">
    <property type="entry name" value="Mur-like, catalytic domain"/>
    <property type="match status" value="1"/>
</dbReference>
<dbReference type="InterPro" id="IPR036615">
    <property type="entry name" value="Mur_ligase_C_dom_sf"/>
</dbReference>
<dbReference type="InterPro" id="IPR029066">
    <property type="entry name" value="PLP-binding_barrel"/>
</dbReference>
<gene>
    <name evidence="12" type="ORF">SAMN05443550_10412</name>
</gene>
<dbReference type="SUPFAM" id="SSF51419">
    <property type="entry name" value="PLP-binding barrel"/>
    <property type="match status" value="1"/>
</dbReference>
<dbReference type="UniPathway" id="UPA00042">
    <property type="reaction ID" value="UER00497"/>
</dbReference>
<proteinExistence type="inferred from homology"/>
<dbReference type="Gene3D" id="2.40.37.10">
    <property type="entry name" value="Lyase, Ornithine Decarboxylase, Chain A, domain 1"/>
    <property type="match status" value="1"/>
</dbReference>
<keyword evidence="6 8" id="KW-0663">Pyridoxal phosphate</keyword>
<feature type="active site" description="Proton acceptor; specific for L-alanine" evidence="8">
    <location>
        <position position="714"/>
    </location>
</feature>
<dbReference type="PANTHER" id="PTHR43024:SF1">
    <property type="entry name" value="UDP-N-ACETYLMURAMOYL-TRIPEPTIDE--D-ALANYL-D-ALANINE LIGASE"/>
    <property type="match status" value="1"/>
</dbReference>
<dbReference type="NCBIfam" id="TIGR00492">
    <property type="entry name" value="alr"/>
    <property type="match status" value="1"/>
</dbReference>
<dbReference type="InterPro" id="IPR000821">
    <property type="entry name" value="Ala_racemase"/>
</dbReference>
<evidence type="ECO:0000256" key="4">
    <source>
        <dbReference type="ARBA" id="ARBA00022741"/>
    </source>
</evidence>
<dbReference type="GO" id="GO:0030632">
    <property type="term" value="P:D-alanine biosynthetic process"/>
    <property type="evidence" value="ECO:0007669"/>
    <property type="project" value="UniProtKB-UniRule"/>
</dbReference>
<dbReference type="InterPro" id="IPR001608">
    <property type="entry name" value="Ala_racemase_N"/>
</dbReference>
<sequence>MSESSYTIQQIAERLNAESFEVKHDTLINTLLIDSRSVVSPGTSLFFAIEAHRDGHEFIGDAYNTGVRSFVISNASYRDVFPDANFLLVPDVLLALQQLAADHRGKFDLDVVAITGSNGKTVVKEWLYQLLAADFNIVRSPKSFNSQIGVPLSVWQLSADHTLGIFEAGISKSDEMEQLATIIQPTIGILTNIGEAHAEGFSSAGKKLLEKLKLFTGVKLFVYSPDYTGGIALKDLPGERRFSWSTTVKADLEILFVEPIKGRSYIRARYKSEEIECLIPFSDRASVENGIICWATLLALDYTPQEADLRLEKLTSVNMRLTLKNGINQCSVIDDSYSADISSLAIALDFLRLQNQHVLRTLILSDLYETGKNDKDLYAEIASLLKQKQVNRLIGIGPHISESAGIFELESTFYESTQAFLENFPAMHFNNETILVKGARRFEFERISKLLTQKIHDTVMEIDLNALANNLKFYQSKLKPGVKVMAMVKAFSYGSGSFEIANLLQYHKADYLAVAYADEGISLRKAGITLPIMVMSPEPSAFEAIVKHKLEPELYNMDILKAFVDFLPDTQFSYPVHLKIDTGMHRLGFEEPDLPDLLPVLRLEEKIKVVSAFSHLAASEDARHDEFTTYQLDRFLAIVKQVRAELGYDFIRHISNTSAITRHPEAQLDMVRIGIGLYGFDSGLKSNAGLHTVGVLKTTITQIKTIGPLETVGYGRRGVLPEGGTIATVKIGYADGYRRSFGNGVGRMLVSGKPAPTIGSIAMDMCMLDITGIEAKTGDEVIVFNDQLTIGDLADQIGTIPYEILTNISQRVKRVYFYE</sequence>
<comment type="function">
    <text evidence="8">Catalyzes the interconversion of L-alanine and D-alanine. May also act on other amino acids.</text>
</comment>
<comment type="catalytic activity">
    <reaction evidence="1 8">
        <text>L-alanine = D-alanine</text>
        <dbReference type="Rhea" id="RHEA:20249"/>
        <dbReference type="ChEBI" id="CHEBI:57416"/>
        <dbReference type="ChEBI" id="CHEBI:57972"/>
        <dbReference type="EC" id="5.1.1.1"/>
    </reaction>
</comment>
<dbReference type="PANTHER" id="PTHR43024">
    <property type="entry name" value="UDP-N-ACETYLMURAMOYL-TRIPEPTIDE--D-ALANYL-D-ALANINE LIGASE"/>
    <property type="match status" value="1"/>
</dbReference>
<comment type="similarity">
    <text evidence="8">Belongs to the alanine racemase family.</text>
</comment>
<dbReference type="InterPro" id="IPR009006">
    <property type="entry name" value="Ala_racemase/Decarboxylase_C"/>
</dbReference>
<evidence type="ECO:0000256" key="7">
    <source>
        <dbReference type="ARBA" id="ARBA00023235"/>
    </source>
</evidence>
<dbReference type="InterPro" id="IPR011079">
    <property type="entry name" value="Ala_racemase_C"/>
</dbReference>
<keyword evidence="13" id="KW-1185">Reference proteome</keyword>